<feature type="transmembrane region" description="Helical" evidence="1">
    <location>
        <begin position="75"/>
        <end position="97"/>
    </location>
</feature>
<evidence type="ECO:0000256" key="1">
    <source>
        <dbReference type="SAM" id="Phobius"/>
    </source>
</evidence>
<dbReference type="STRING" id="1524460.IX84_00670"/>
<sequence>MKPTDSISEAVGEVYGYSKAYFQQQLEYFKLDMAERVSRSLSLAITIFVLALLFLMILMFASLALGIYWGEEWGSYPRAFLAVSGGYAVLTLFLLIFRRILITNPILSRIIKVFFQND</sequence>
<comment type="caution">
    <text evidence="2">The sequence shown here is derived from an EMBL/GenBank/DDBJ whole genome shotgun (WGS) entry which is preliminary data.</text>
</comment>
<evidence type="ECO:0000313" key="2">
    <source>
        <dbReference type="EMBL" id="KGE89855.1"/>
    </source>
</evidence>
<dbReference type="InterPro" id="IPR009937">
    <property type="entry name" value="Phage_holin_3_6"/>
</dbReference>
<keyword evidence="1" id="KW-1133">Transmembrane helix</keyword>
<feature type="transmembrane region" description="Helical" evidence="1">
    <location>
        <begin position="43"/>
        <end position="69"/>
    </location>
</feature>
<dbReference type="RefSeq" id="WP_044215654.1">
    <property type="nucleotide sequence ID" value="NZ_CAKZLC010000265.1"/>
</dbReference>
<dbReference type="EMBL" id="JPOS01000002">
    <property type="protein sequence ID" value="KGE89855.1"/>
    <property type="molecule type" value="Genomic_DNA"/>
</dbReference>
<gene>
    <name evidence="2" type="ORF">IX84_00670</name>
</gene>
<dbReference type="OrthoDB" id="1093399at2"/>
<proteinExistence type="predicted"/>
<protein>
    <recommendedName>
        <fullName evidence="4">Competence protein</fullName>
    </recommendedName>
</protein>
<keyword evidence="1" id="KW-0812">Transmembrane</keyword>
<evidence type="ECO:0008006" key="4">
    <source>
        <dbReference type="Google" id="ProtNLM"/>
    </source>
</evidence>
<dbReference type="Pfam" id="PF07332">
    <property type="entry name" value="Phage_holin_3_6"/>
    <property type="match status" value="1"/>
</dbReference>
<organism evidence="2 3">
    <name type="scientific">Phaeodactylibacter xiamenensis</name>
    <dbReference type="NCBI Taxonomy" id="1524460"/>
    <lineage>
        <taxon>Bacteria</taxon>
        <taxon>Pseudomonadati</taxon>
        <taxon>Bacteroidota</taxon>
        <taxon>Saprospiria</taxon>
        <taxon>Saprospirales</taxon>
        <taxon>Haliscomenobacteraceae</taxon>
        <taxon>Phaeodactylibacter</taxon>
    </lineage>
</organism>
<dbReference type="Proteomes" id="UP000029736">
    <property type="component" value="Unassembled WGS sequence"/>
</dbReference>
<keyword evidence="3" id="KW-1185">Reference proteome</keyword>
<evidence type="ECO:0000313" key="3">
    <source>
        <dbReference type="Proteomes" id="UP000029736"/>
    </source>
</evidence>
<name>A0A098SCN5_9BACT</name>
<reference evidence="2 3" key="1">
    <citation type="journal article" date="2014" name="Int. J. Syst. Evol. Microbiol.">
        <title>Phaeodactylibacter xiamenensis gen. nov., sp. nov., a member of the family Saprospiraceae isolated from the marine alga Phaeodactylum tricornutum.</title>
        <authorList>
            <person name="Chen Z.Jr."/>
            <person name="Lei X."/>
            <person name="Lai Q."/>
            <person name="Li Y."/>
            <person name="Zhang B."/>
            <person name="Zhang J."/>
            <person name="Zhang H."/>
            <person name="Yang L."/>
            <person name="Zheng W."/>
            <person name="Tian Y."/>
            <person name="Yu Z."/>
            <person name="Xu H.Jr."/>
            <person name="Zheng T."/>
        </authorList>
    </citation>
    <scope>NUCLEOTIDE SEQUENCE [LARGE SCALE GENOMIC DNA]</scope>
    <source>
        <strain evidence="2 3">KD52</strain>
    </source>
</reference>
<keyword evidence="1" id="KW-0472">Membrane</keyword>
<accession>A0A098SCN5</accession>
<dbReference type="AlphaFoldDB" id="A0A098SCN5"/>